<dbReference type="InterPro" id="IPR036397">
    <property type="entry name" value="RNaseH_sf"/>
</dbReference>
<reference evidence="5 8" key="1">
    <citation type="submission" date="2014-06" db="EMBL/GenBank/DDBJ databases">
        <title>Genomes of Alteromonas australica, a world apart.</title>
        <authorList>
            <person name="Gonzaga A."/>
            <person name="Lopez-Perez M."/>
            <person name="Rodriguez-Valera F."/>
        </authorList>
    </citation>
    <scope>NUCLEOTIDE SEQUENCE [LARGE SCALE GENOMIC DNA]</scope>
    <source>
        <strain evidence="5 8">H 17</strain>
    </source>
</reference>
<dbReference type="GO" id="GO:0006259">
    <property type="term" value="P:DNA metabolic process"/>
    <property type="evidence" value="ECO:0007669"/>
    <property type="project" value="UniProtKB-ARBA"/>
</dbReference>
<evidence type="ECO:0000256" key="2">
    <source>
        <dbReference type="ARBA" id="ARBA00022801"/>
    </source>
</evidence>
<dbReference type="GO" id="GO:0003676">
    <property type="term" value="F:nucleic acid binding"/>
    <property type="evidence" value="ECO:0007669"/>
    <property type="project" value="InterPro"/>
</dbReference>
<dbReference type="SUPFAM" id="SSF53098">
    <property type="entry name" value="Ribonuclease H-like"/>
    <property type="match status" value="1"/>
</dbReference>
<dbReference type="InterPro" id="IPR013520">
    <property type="entry name" value="Ribonucl_H"/>
</dbReference>
<dbReference type="InterPro" id="IPR012337">
    <property type="entry name" value="RNaseH-like_sf"/>
</dbReference>
<name>A0A075P345_9ALTE</name>
<dbReference type="Gene3D" id="3.30.420.10">
    <property type="entry name" value="Ribonuclease H-like superfamily/Ribonuclease H"/>
    <property type="match status" value="1"/>
</dbReference>
<gene>
    <name evidence="6" type="ORF">DCW74_08045</name>
    <name evidence="7" type="ORF">DEB45_11340</name>
    <name evidence="5" type="ORF">EP13_16405</name>
</gene>
<dbReference type="PANTHER" id="PTHR30231">
    <property type="entry name" value="DNA POLYMERASE III SUBUNIT EPSILON"/>
    <property type="match status" value="1"/>
</dbReference>
<dbReference type="eggNOG" id="COG0847">
    <property type="taxonomic scope" value="Bacteria"/>
</dbReference>
<keyword evidence="1" id="KW-0540">Nuclease</keyword>
<accession>A0A075P345</accession>
<dbReference type="Proteomes" id="UP000056090">
    <property type="component" value="Chromosome"/>
</dbReference>
<evidence type="ECO:0000256" key="1">
    <source>
        <dbReference type="ARBA" id="ARBA00022722"/>
    </source>
</evidence>
<evidence type="ECO:0000259" key="4">
    <source>
        <dbReference type="SMART" id="SM00479"/>
    </source>
</evidence>
<evidence type="ECO:0000256" key="3">
    <source>
        <dbReference type="ARBA" id="ARBA00022839"/>
    </source>
</evidence>
<evidence type="ECO:0000313" key="7">
    <source>
        <dbReference type="EMBL" id="HBU51844.1"/>
    </source>
</evidence>
<evidence type="ECO:0000313" key="6">
    <source>
        <dbReference type="EMBL" id="HAW75670.1"/>
    </source>
</evidence>
<dbReference type="EMBL" id="CP008849">
    <property type="protein sequence ID" value="AIG00139.1"/>
    <property type="molecule type" value="Genomic_DNA"/>
</dbReference>
<keyword evidence="8" id="KW-1185">Reference proteome</keyword>
<proteinExistence type="predicted"/>
<evidence type="ECO:0000313" key="8">
    <source>
        <dbReference type="Proteomes" id="UP000056090"/>
    </source>
</evidence>
<evidence type="ECO:0000313" key="10">
    <source>
        <dbReference type="Proteomes" id="UP000264779"/>
    </source>
</evidence>
<dbReference type="EMBL" id="DONK01000167">
    <property type="protein sequence ID" value="HBU51844.1"/>
    <property type="molecule type" value="Genomic_DNA"/>
</dbReference>
<dbReference type="GO" id="GO:0005829">
    <property type="term" value="C:cytosol"/>
    <property type="evidence" value="ECO:0007669"/>
    <property type="project" value="TreeGrafter"/>
</dbReference>
<dbReference type="OrthoDB" id="5497329at2"/>
<dbReference type="GO" id="GO:0008408">
    <property type="term" value="F:3'-5' exonuclease activity"/>
    <property type="evidence" value="ECO:0007669"/>
    <property type="project" value="TreeGrafter"/>
</dbReference>
<dbReference type="CDD" id="cd06127">
    <property type="entry name" value="DEDDh"/>
    <property type="match status" value="1"/>
</dbReference>
<sequence length="202" mass="22373">MASANLDLLAVDLELTSLQVEDAEITSIGWVAGKANSVILDSSYYRLIKSDAQLGQSPIIHGLTPDLLNKGEGLNDVVEALRSAMLNHVLVFHNAMLDLAVLNKIFVRYRLPKIEVVYFDTLKLALYLLEKRHTLVPQRGVSLSRCRARAGLPKAPAHNALDDALATLELCFAQQHEMGLTKEHAFNRLIHTHAIGWFTLGK</sequence>
<dbReference type="STRING" id="589873.EP12_17060"/>
<protein>
    <submittedName>
        <fullName evidence="6">3'-5' exonuclease</fullName>
    </submittedName>
</protein>
<feature type="domain" description="Exonuclease" evidence="4">
    <location>
        <begin position="7"/>
        <end position="180"/>
    </location>
</feature>
<dbReference type="KEGG" id="aaus:EP12_17060"/>
<dbReference type="PANTHER" id="PTHR30231:SF4">
    <property type="entry name" value="PROTEIN NEN2"/>
    <property type="match status" value="1"/>
</dbReference>
<dbReference type="Proteomes" id="UP000263517">
    <property type="component" value="Unassembled WGS sequence"/>
</dbReference>
<dbReference type="SMART" id="SM00479">
    <property type="entry name" value="EXOIII"/>
    <property type="match status" value="1"/>
</dbReference>
<evidence type="ECO:0000313" key="5">
    <source>
        <dbReference type="EMBL" id="AIG00139.1"/>
    </source>
</evidence>
<dbReference type="AlphaFoldDB" id="A0A075P345"/>
<dbReference type="Pfam" id="PF00929">
    <property type="entry name" value="RNase_T"/>
    <property type="match status" value="1"/>
</dbReference>
<evidence type="ECO:0000313" key="9">
    <source>
        <dbReference type="Proteomes" id="UP000263517"/>
    </source>
</evidence>
<keyword evidence="2" id="KW-0378">Hydrolase</keyword>
<dbReference type="PATRIC" id="fig|589873.4.peg.3699"/>
<organism evidence="5 8">
    <name type="scientific">Alteromonas australica</name>
    <dbReference type="NCBI Taxonomy" id="589873"/>
    <lineage>
        <taxon>Bacteria</taxon>
        <taxon>Pseudomonadati</taxon>
        <taxon>Pseudomonadota</taxon>
        <taxon>Gammaproteobacteria</taxon>
        <taxon>Alteromonadales</taxon>
        <taxon>Alteromonadaceae</taxon>
        <taxon>Alteromonas/Salinimonas group</taxon>
        <taxon>Alteromonas</taxon>
    </lineage>
</organism>
<reference evidence="9 10" key="2">
    <citation type="journal article" date="2018" name="Nat. Biotechnol.">
        <title>A standardized bacterial taxonomy based on genome phylogeny substantially revises the tree of life.</title>
        <authorList>
            <person name="Parks D.H."/>
            <person name="Chuvochina M."/>
            <person name="Waite D.W."/>
            <person name="Rinke C."/>
            <person name="Skarshewski A."/>
            <person name="Chaumeil P.A."/>
            <person name="Hugenholtz P."/>
        </authorList>
    </citation>
    <scope>NUCLEOTIDE SEQUENCE [LARGE SCALE GENOMIC DNA]</scope>
    <source>
        <strain evidence="7">UBA11621</strain>
        <strain evidence="6">UBA11978</strain>
    </source>
</reference>
<dbReference type="KEGG" id="aal:EP13_16405"/>
<keyword evidence="3 6" id="KW-0269">Exonuclease</keyword>
<dbReference type="EMBL" id="DNAN01000279">
    <property type="protein sequence ID" value="HAW75670.1"/>
    <property type="molecule type" value="Genomic_DNA"/>
</dbReference>
<dbReference type="Proteomes" id="UP000264779">
    <property type="component" value="Unassembled WGS sequence"/>
</dbReference>